<name>E1ZKI0_CHLVA</name>
<dbReference type="AlphaFoldDB" id="E1ZKI0"/>
<dbReference type="Pfam" id="PF01753">
    <property type="entry name" value="zf-MYND"/>
    <property type="match status" value="1"/>
</dbReference>
<dbReference type="RefSeq" id="XP_005845910.1">
    <property type="nucleotide sequence ID" value="XM_005845848.1"/>
</dbReference>
<protein>
    <recommendedName>
        <fullName evidence="6">MYND-type domain-containing protein</fullName>
    </recommendedName>
</protein>
<keyword evidence="8" id="KW-1185">Reference proteome</keyword>
<dbReference type="SUPFAM" id="SSF159941">
    <property type="entry name" value="MM3350-like"/>
    <property type="match status" value="1"/>
</dbReference>
<dbReference type="OMA" id="VRHTRAN"/>
<feature type="compositionally biased region" description="Basic and acidic residues" evidence="5">
    <location>
        <begin position="424"/>
        <end position="438"/>
    </location>
</feature>
<dbReference type="GO" id="GO:0008270">
    <property type="term" value="F:zinc ion binding"/>
    <property type="evidence" value="ECO:0007669"/>
    <property type="project" value="UniProtKB-KW"/>
</dbReference>
<organism evidence="8">
    <name type="scientific">Chlorella variabilis</name>
    <name type="common">Green alga</name>
    <dbReference type="NCBI Taxonomy" id="554065"/>
    <lineage>
        <taxon>Eukaryota</taxon>
        <taxon>Viridiplantae</taxon>
        <taxon>Chlorophyta</taxon>
        <taxon>core chlorophytes</taxon>
        <taxon>Trebouxiophyceae</taxon>
        <taxon>Chlorellales</taxon>
        <taxon>Chlorellaceae</taxon>
        <taxon>Chlorella clade</taxon>
        <taxon>Chlorella</taxon>
    </lineage>
</organism>
<accession>E1ZKI0</accession>
<evidence type="ECO:0000256" key="4">
    <source>
        <dbReference type="PROSITE-ProRule" id="PRU00134"/>
    </source>
</evidence>
<dbReference type="PROSITE" id="PS50865">
    <property type="entry name" value="ZF_MYND_2"/>
    <property type="match status" value="1"/>
</dbReference>
<dbReference type="PANTHER" id="PTHR41878:SF1">
    <property type="entry name" value="TNPR PROTEIN"/>
    <property type="match status" value="1"/>
</dbReference>
<dbReference type="EMBL" id="GL433850">
    <property type="protein sequence ID" value="EFN53808.1"/>
    <property type="molecule type" value="Genomic_DNA"/>
</dbReference>
<dbReference type="InterPro" id="IPR024047">
    <property type="entry name" value="MM3350-like_sf"/>
</dbReference>
<feature type="domain" description="MYND-type" evidence="6">
    <location>
        <begin position="389"/>
        <end position="426"/>
    </location>
</feature>
<keyword evidence="1" id="KW-0479">Metal-binding</keyword>
<dbReference type="PANTHER" id="PTHR41878">
    <property type="entry name" value="LEXA REPRESSOR-RELATED"/>
    <property type="match status" value="1"/>
</dbReference>
<dbReference type="eggNOG" id="ENOG502S35K">
    <property type="taxonomic scope" value="Eukaryota"/>
</dbReference>
<evidence type="ECO:0000256" key="3">
    <source>
        <dbReference type="ARBA" id="ARBA00022833"/>
    </source>
</evidence>
<dbReference type="GeneID" id="17353101"/>
<evidence type="ECO:0000256" key="5">
    <source>
        <dbReference type="SAM" id="MobiDB-lite"/>
    </source>
</evidence>
<dbReference type="InterPro" id="IPR012912">
    <property type="entry name" value="Plasmid_pRiA4b_Orf3-like"/>
</dbReference>
<dbReference type="Gene3D" id="6.10.140.2220">
    <property type="match status" value="1"/>
</dbReference>
<evidence type="ECO:0000313" key="7">
    <source>
        <dbReference type="EMBL" id="EFN53808.1"/>
    </source>
</evidence>
<evidence type="ECO:0000256" key="1">
    <source>
        <dbReference type="ARBA" id="ARBA00022723"/>
    </source>
</evidence>
<dbReference type="KEGG" id="cvr:CHLNCDRAFT_136514"/>
<evidence type="ECO:0000313" key="8">
    <source>
        <dbReference type="Proteomes" id="UP000008141"/>
    </source>
</evidence>
<dbReference type="Pfam" id="PF07929">
    <property type="entry name" value="PRiA4_ORF3"/>
    <property type="match status" value="1"/>
</dbReference>
<gene>
    <name evidence="7" type="ORF">CHLNCDRAFT_136514</name>
</gene>
<keyword evidence="3" id="KW-0862">Zinc</keyword>
<dbReference type="InParanoid" id="E1ZKI0"/>
<evidence type="ECO:0000256" key="2">
    <source>
        <dbReference type="ARBA" id="ARBA00022771"/>
    </source>
</evidence>
<evidence type="ECO:0000259" key="6">
    <source>
        <dbReference type="PROSITE" id="PS50865"/>
    </source>
</evidence>
<keyword evidence="2 4" id="KW-0863">Zinc-finger</keyword>
<dbReference type="PROSITE" id="PS01360">
    <property type="entry name" value="ZF_MYND_1"/>
    <property type="match status" value="1"/>
</dbReference>
<dbReference type="Proteomes" id="UP000008141">
    <property type="component" value="Unassembled WGS sequence"/>
</dbReference>
<dbReference type="SUPFAM" id="SSF144232">
    <property type="entry name" value="HIT/MYND zinc finger-like"/>
    <property type="match status" value="1"/>
</dbReference>
<dbReference type="OrthoDB" id="537437at2759"/>
<sequence length="446" mass="49403">MSVRRPAFVKLHPADTCAGLPRVFLEQHPDSFEPQTNPYTGFKEKWGFSEDDDGEPMAFMMRSMTCQSMYGPHSSQGLKKPGKPPEQQFVDVLIAKKVRALEAGKEAAEPFYRRDFILDIDLACPDPQFRHEPRVWRRVRVSGGTQLTALQDKVITPVMGWVRNYHGHLWTDYRDGALLGDPASQAIDMMHVSLHYHGFVDERPWRLADILREVGQQMSYTYDIGDNWRHVITVVEVLPEEESTGRAAVLDGAMACPPEDSSGMEGSGSGSYQEFLDQMLDPAYQRTAEYRTRMHKARRGFQPQRFVLAEAQAALEAALASRASVSSGSKQFVTPLGMWGDGRHGAGVDGLIGGALGRGQQLRQQAEPTGSILTETVATCKDPRGVAVCANCGNPNNLMSCGGCKLLRFCGRQCQLQAWPRHKQDCKAEQKRRAEKAAKTGAASSS</sequence>
<dbReference type="InterPro" id="IPR002893">
    <property type="entry name" value="Znf_MYND"/>
</dbReference>
<dbReference type="Gene3D" id="3.10.290.30">
    <property type="entry name" value="MM3350-like"/>
    <property type="match status" value="1"/>
</dbReference>
<feature type="region of interest" description="Disordered" evidence="5">
    <location>
        <begin position="424"/>
        <end position="446"/>
    </location>
</feature>
<reference evidence="7 8" key="1">
    <citation type="journal article" date="2010" name="Plant Cell">
        <title>The Chlorella variabilis NC64A genome reveals adaptation to photosymbiosis, coevolution with viruses, and cryptic sex.</title>
        <authorList>
            <person name="Blanc G."/>
            <person name="Duncan G."/>
            <person name="Agarkova I."/>
            <person name="Borodovsky M."/>
            <person name="Gurnon J."/>
            <person name="Kuo A."/>
            <person name="Lindquist E."/>
            <person name="Lucas S."/>
            <person name="Pangilinan J."/>
            <person name="Polle J."/>
            <person name="Salamov A."/>
            <person name="Terry A."/>
            <person name="Yamada T."/>
            <person name="Dunigan D.D."/>
            <person name="Grigoriev I.V."/>
            <person name="Claverie J.M."/>
            <person name="Van Etten J.L."/>
        </authorList>
    </citation>
    <scope>NUCLEOTIDE SEQUENCE [LARGE SCALE GENOMIC DNA]</scope>
    <source>
        <strain evidence="7 8">NC64A</strain>
    </source>
</reference>
<proteinExistence type="predicted"/>